<evidence type="ECO:0000259" key="4">
    <source>
        <dbReference type="PROSITE" id="PS50102"/>
    </source>
</evidence>
<dbReference type="SUPFAM" id="SSF54928">
    <property type="entry name" value="RNA-binding domain, RBD"/>
    <property type="match status" value="1"/>
</dbReference>
<accession>A0AAP0PAD1</accession>
<evidence type="ECO:0000256" key="3">
    <source>
        <dbReference type="PROSITE-ProRule" id="PRU00176"/>
    </source>
</evidence>
<comment type="caution">
    <text evidence="5">The sequence shown here is derived from an EMBL/GenBank/DDBJ whole genome shotgun (WGS) entry which is preliminary data.</text>
</comment>
<keyword evidence="2 3" id="KW-0694">RNA-binding</keyword>
<dbReference type="AlphaFoldDB" id="A0AAP0PAD1"/>
<dbReference type="Proteomes" id="UP001420932">
    <property type="component" value="Unassembled WGS sequence"/>
</dbReference>
<dbReference type="GO" id="GO:0003723">
    <property type="term" value="F:RNA binding"/>
    <property type="evidence" value="ECO:0007669"/>
    <property type="project" value="UniProtKB-UniRule"/>
</dbReference>
<dbReference type="EMBL" id="JBBNAF010000006">
    <property type="protein sequence ID" value="KAK9135864.1"/>
    <property type="molecule type" value="Genomic_DNA"/>
</dbReference>
<dbReference type="InterPro" id="IPR012677">
    <property type="entry name" value="Nucleotide-bd_a/b_plait_sf"/>
</dbReference>
<dbReference type="Pfam" id="PF00076">
    <property type="entry name" value="RRM_1"/>
    <property type="match status" value="1"/>
</dbReference>
<keyword evidence="1" id="KW-0677">Repeat</keyword>
<dbReference type="Gene3D" id="3.30.70.330">
    <property type="match status" value="1"/>
</dbReference>
<dbReference type="InterPro" id="IPR035979">
    <property type="entry name" value="RBD_domain_sf"/>
</dbReference>
<organism evidence="5 6">
    <name type="scientific">Stephania yunnanensis</name>
    <dbReference type="NCBI Taxonomy" id="152371"/>
    <lineage>
        <taxon>Eukaryota</taxon>
        <taxon>Viridiplantae</taxon>
        <taxon>Streptophyta</taxon>
        <taxon>Embryophyta</taxon>
        <taxon>Tracheophyta</taxon>
        <taxon>Spermatophyta</taxon>
        <taxon>Magnoliopsida</taxon>
        <taxon>Ranunculales</taxon>
        <taxon>Menispermaceae</taxon>
        <taxon>Menispermoideae</taxon>
        <taxon>Cissampelideae</taxon>
        <taxon>Stephania</taxon>
    </lineage>
</organism>
<evidence type="ECO:0000313" key="5">
    <source>
        <dbReference type="EMBL" id="KAK9135864.1"/>
    </source>
</evidence>
<name>A0AAP0PAD1_9MAGN</name>
<evidence type="ECO:0000256" key="2">
    <source>
        <dbReference type="ARBA" id="ARBA00022884"/>
    </source>
</evidence>
<dbReference type="PROSITE" id="PS50102">
    <property type="entry name" value="RRM"/>
    <property type="match status" value="1"/>
</dbReference>
<dbReference type="SMART" id="SM00360">
    <property type="entry name" value="RRM"/>
    <property type="match status" value="1"/>
</dbReference>
<dbReference type="PANTHER" id="PTHR24012">
    <property type="entry name" value="RNA BINDING PROTEIN"/>
    <property type="match status" value="1"/>
</dbReference>
<reference evidence="5 6" key="1">
    <citation type="submission" date="2024-01" db="EMBL/GenBank/DDBJ databases">
        <title>Genome assemblies of Stephania.</title>
        <authorList>
            <person name="Yang L."/>
        </authorList>
    </citation>
    <scope>NUCLEOTIDE SEQUENCE [LARGE SCALE GENOMIC DNA]</scope>
    <source>
        <strain evidence="5">YNDBR</strain>
        <tissue evidence="5">Leaf</tissue>
    </source>
</reference>
<feature type="domain" description="RRM" evidence="4">
    <location>
        <begin position="1"/>
        <end position="60"/>
    </location>
</feature>
<protein>
    <recommendedName>
        <fullName evidence="4">RRM domain-containing protein</fullName>
    </recommendedName>
</protein>
<gene>
    <name evidence="5" type="ORF">Syun_015194</name>
</gene>
<sequence length="71" mass="7720">MALASYGTITSCKVMRDPNGVSRGSGFVAFSTPEEATRAVAEMNGKMVVNKPLYVALAQRKEDRRARLQVS</sequence>
<evidence type="ECO:0000313" key="6">
    <source>
        <dbReference type="Proteomes" id="UP001420932"/>
    </source>
</evidence>
<keyword evidence="6" id="KW-1185">Reference proteome</keyword>
<dbReference type="InterPro" id="IPR000504">
    <property type="entry name" value="RRM_dom"/>
</dbReference>
<proteinExistence type="predicted"/>
<evidence type="ECO:0000256" key="1">
    <source>
        <dbReference type="ARBA" id="ARBA00022737"/>
    </source>
</evidence>